<proteinExistence type="predicted"/>
<dbReference type="Proteomes" id="UP000800035">
    <property type="component" value="Unassembled WGS sequence"/>
</dbReference>
<protein>
    <submittedName>
        <fullName evidence="2">Uncharacterized protein</fullName>
    </submittedName>
</protein>
<keyword evidence="3" id="KW-1185">Reference proteome</keyword>
<dbReference type="AlphaFoldDB" id="A0A6A5UCG8"/>
<sequence>MRYRRNWRSSTPLANSPRQLPSPTPLANSPRQLPSPTPLANSPRQLPAPALEEMTELSQIADRERIISEATEVCMRHLQSEWGFSKAPRLLVQQFQQARLGGETDTARIFLDAGFQAWFAYFLATKSSQGGSHYTGQRAEQHTISALQQLSTTDKKTVATALANTEVHATVQAAIEELTKRHRLQNTELSVSTSPSTTSPTMQPVNATQDMIETASNNAAEPVPTTIMFPGNICSPPRDIPNSAIEPPSAPDQQTASHPATERIASMFSTYLRGAIRKHGDRAAVSITLYSHLPDGLLSLVILPSRVQYLAHELFGINVEIEGQLRYVVQANGCKLVPKPEITLEGARGEAMPQLFGEWVTRGIEANLIRIEEAKQGLPASCVTMHFTSNQKDDAYLHITMGSIEVYQMYETLFR</sequence>
<evidence type="ECO:0000256" key="1">
    <source>
        <dbReference type="SAM" id="MobiDB-lite"/>
    </source>
</evidence>
<reference evidence="2" key="1">
    <citation type="journal article" date="2020" name="Stud. Mycol.">
        <title>101 Dothideomycetes genomes: a test case for predicting lifestyles and emergence of pathogens.</title>
        <authorList>
            <person name="Haridas S."/>
            <person name="Albert R."/>
            <person name="Binder M."/>
            <person name="Bloem J."/>
            <person name="Labutti K."/>
            <person name="Salamov A."/>
            <person name="Andreopoulos B."/>
            <person name="Baker S."/>
            <person name="Barry K."/>
            <person name="Bills G."/>
            <person name="Bluhm B."/>
            <person name="Cannon C."/>
            <person name="Castanera R."/>
            <person name="Culley D."/>
            <person name="Daum C."/>
            <person name="Ezra D."/>
            <person name="Gonzalez J."/>
            <person name="Henrissat B."/>
            <person name="Kuo A."/>
            <person name="Liang C."/>
            <person name="Lipzen A."/>
            <person name="Lutzoni F."/>
            <person name="Magnuson J."/>
            <person name="Mondo S."/>
            <person name="Nolan M."/>
            <person name="Ohm R."/>
            <person name="Pangilinan J."/>
            <person name="Park H.-J."/>
            <person name="Ramirez L."/>
            <person name="Alfaro M."/>
            <person name="Sun H."/>
            <person name="Tritt A."/>
            <person name="Yoshinaga Y."/>
            <person name="Zwiers L.-H."/>
            <person name="Turgeon B."/>
            <person name="Goodwin S."/>
            <person name="Spatafora J."/>
            <person name="Crous P."/>
            <person name="Grigoriev I."/>
        </authorList>
    </citation>
    <scope>NUCLEOTIDE SEQUENCE</scope>
    <source>
        <strain evidence="2">CBS 675.92</strain>
    </source>
</reference>
<feature type="region of interest" description="Disordered" evidence="1">
    <location>
        <begin position="238"/>
        <end position="259"/>
    </location>
</feature>
<evidence type="ECO:0000313" key="3">
    <source>
        <dbReference type="Proteomes" id="UP000800035"/>
    </source>
</evidence>
<name>A0A6A5UCG8_9PLEO</name>
<feature type="compositionally biased region" description="Polar residues" evidence="1">
    <location>
        <begin position="8"/>
        <end position="44"/>
    </location>
</feature>
<dbReference type="OrthoDB" id="3789926at2759"/>
<dbReference type="EMBL" id="ML976978">
    <property type="protein sequence ID" value="KAF1962873.1"/>
    <property type="molecule type" value="Genomic_DNA"/>
</dbReference>
<feature type="region of interest" description="Disordered" evidence="1">
    <location>
        <begin position="1"/>
        <end position="45"/>
    </location>
</feature>
<organism evidence="2 3">
    <name type="scientific">Byssothecium circinans</name>
    <dbReference type="NCBI Taxonomy" id="147558"/>
    <lineage>
        <taxon>Eukaryota</taxon>
        <taxon>Fungi</taxon>
        <taxon>Dikarya</taxon>
        <taxon>Ascomycota</taxon>
        <taxon>Pezizomycotina</taxon>
        <taxon>Dothideomycetes</taxon>
        <taxon>Pleosporomycetidae</taxon>
        <taxon>Pleosporales</taxon>
        <taxon>Massarineae</taxon>
        <taxon>Massarinaceae</taxon>
        <taxon>Byssothecium</taxon>
    </lineage>
</organism>
<gene>
    <name evidence="2" type="ORF">CC80DRAFT_99430</name>
</gene>
<evidence type="ECO:0000313" key="2">
    <source>
        <dbReference type="EMBL" id="KAF1962873.1"/>
    </source>
</evidence>
<accession>A0A6A5UCG8</accession>